<proteinExistence type="predicted"/>
<dbReference type="PANTHER" id="PTHR37718">
    <property type="entry name" value="BNAC03G61340D PROTEIN"/>
    <property type="match status" value="1"/>
</dbReference>
<dbReference type="AlphaFoldDB" id="A0A843TYQ6"/>
<comment type="caution">
    <text evidence="2">The sequence shown here is derived from an EMBL/GenBank/DDBJ whole genome shotgun (WGS) entry which is preliminary data.</text>
</comment>
<dbReference type="OrthoDB" id="1266663at2759"/>
<evidence type="ECO:0000256" key="1">
    <source>
        <dbReference type="SAM" id="MobiDB-lite"/>
    </source>
</evidence>
<keyword evidence="3" id="KW-1185">Reference proteome</keyword>
<protein>
    <submittedName>
        <fullName evidence="2">Uncharacterized protein</fullName>
    </submittedName>
</protein>
<organism evidence="2 3">
    <name type="scientific">Colocasia esculenta</name>
    <name type="common">Wild taro</name>
    <name type="synonym">Arum esculentum</name>
    <dbReference type="NCBI Taxonomy" id="4460"/>
    <lineage>
        <taxon>Eukaryota</taxon>
        <taxon>Viridiplantae</taxon>
        <taxon>Streptophyta</taxon>
        <taxon>Embryophyta</taxon>
        <taxon>Tracheophyta</taxon>
        <taxon>Spermatophyta</taxon>
        <taxon>Magnoliopsida</taxon>
        <taxon>Liliopsida</taxon>
        <taxon>Araceae</taxon>
        <taxon>Aroideae</taxon>
        <taxon>Colocasieae</taxon>
        <taxon>Colocasia</taxon>
    </lineage>
</organism>
<accession>A0A843TYQ6</accession>
<evidence type="ECO:0000313" key="3">
    <source>
        <dbReference type="Proteomes" id="UP000652761"/>
    </source>
</evidence>
<evidence type="ECO:0000313" key="2">
    <source>
        <dbReference type="EMBL" id="MQL76461.1"/>
    </source>
</evidence>
<feature type="compositionally biased region" description="Basic and acidic residues" evidence="1">
    <location>
        <begin position="56"/>
        <end position="72"/>
    </location>
</feature>
<dbReference type="Proteomes" id="UP000652761">
    <property type="component" value="Unassembled WGS sequence"/>
</dbReference>
<gene>
    <name evidence="2" type="ORF">Taro_008841</name>
</gene>
<feature type="region of interest" description="Disordered" evidence="1">
    <location>
        <begin position="53"/>
        <end position="72"/>
    </location>
</feature>
<dbReference type="PANTHER" id="PTHR37718:SF2">
    <property type="entry name" value="OS03G0205150 PROTEIN"/>
    <property type="match status" value="1"/>
</dbReference>
<dbReference type="EMBL" id="NMUH01000299">
    <property type="protein sequence ID" value="MQL76461.1"/>
    <property type="molecule type" value="Genomic_DNA"/>
</dbReference>
<name>A0A843TYQ6_COLES</name>
<reference evidence="2" key="1">
    <citation type="submission" date="2017-07" db="EMBL/GenBank/DDBJ databases">
        <title>Taro Niue Genome Assembly and Annotation.</title>
        <authorList>
            <person name="Atibalentja N."/>
            <person name="Keating K."/>
            <person name="Fields C.J."/>
        </authorList>
    </citation>
    <scope>NUCLEOTIDE SEQUENCE</scope>
    <source>
        <strain evidence="2">Niue_2</strain>
        <tissue evidence="2">Leaf</tissue>
    </source>
</reference>
<sequence>MDPKHSSEMFRHLEKQQEILMETYRTFSLELHNLQVEEEMLMHKFYEFMSAQGLAKKGEKREASSTENLGEK</sequence>